<protein>
    <submittedName>
        <fullName evidence="3">Pyruvate ferredoxin oxidoreductase</fullName>
    </submittedName>
</protein>
<dbReference type="AlphaFoldDB" id="A0A7C6EER1"/>
<evidence type="ECO:0000256" key="1">
    <source>
        <dbReference type="ARBA" id="ARBA00023002"/>
    </source>
</evidence>
<organism evidence="3">
    <name type="scientific">candidate division WOR-3 bacterium</name>
    <dbReference type="NCBI Taxonomy" id="2052148"/>
    <lineage>
        <taxon>Bacteria</taxon>
        <taxon>Bacteria division WOR-3</taxon>
    </lineage>
</organism>
<evidence type="ECO:0000313" key="3">
    <source>
        <dbReference type="EMBL" id="HHS52962.1"/>
    </source>
</evidence>
<name>A0A7C6EER1_UNCW3</name>
<evidence type="ECO:0000259" key="2">
    <source>
        <dbReference type="Pfam" id="PF02775"/>
    </source>
</evidence>
<dbReference type="PANTHER" id="PTHR42897">
    <property type="entry name" value="PYRUVATE SYNTHASE SUBUNIT PORB"/>
    <property type="match status" value="1"/>
</dbReference>
<dbReference type="CDD" id="cd03376">
    <property type="entry name" value="TPP_PFOR_porB_like"/>
    <property type="match status" value="1"/>
</dbReference>
<accession>A0A7C6EER1</accession>
<keyword evidence="1" id="KW-0560">Oxidoreductase</keyword>
<dbReference type="GO" id="GO:0030976">
    <property type="term" value="F:thiamine pyrophosphate binding"/>
    <property type="evidence" value="ECO:0007669"/>
    <property type="project" value="InterPro"/>
</dbReference>
<sequence length="308" mass="34807">MASLKELCKEPELFSSGHRACAGCGEVLAVRQVLLAAIKPVVCVMPTGCLEIVSTIYPHTAWQVPMFHNAFENAAATISGVEAAYKVLRKKGIINQDINFIAFGGDGGTYDIGFQALSGAVERGHRFLYVCLDNEAYMNTGIQRSSATPFGAHTTTSPAGEKIPGKMQWRKEIVEIMIAHDIPYAAQTTIQNWNDLANKVRKALSINGPSFINILVPCPLGWGYPSEKTIEMSRLAVETCFWPLYEWENGTYRLNYTPKEKKPVTEWLKGQDRFRHLFKPENKNLLDEFQKEVDRRWERLVRRTQTNY</sequence>
<dbReference type="Gene3D" id="3.40.50.970">
    <property type="match status" value="2"/>
</dbReference>
<proteinExistence type="predicted"/>
<dbReference type="Pfam" id="PF02775">
    <property type="entry name" value="TPP_enzyme_C"/>
    <property type="match status" value="1"/>
</dbReference>
<comment type="caution">
    <text evidence="3">The sequence shown here is derived from an EMBL/GenBank/DDBJ whole genome shotgun (WGS) entry which is preliminary data.</text>
</comment>
<dbReference type="InterPro" id="IPR051479">
    <property type="entry name" value="PorB-like"/>
</dbReference>
<dbReference type="GO" id="GO:0016491">
    <property type="term" value="F:oxidoreductase activity"/>
    <property type="evidence" value="ECO:0007669"/>
    <property type="project" value="UniProtKB-KW"/>
</dbReference>
<dbReference type="SUPFAM" id="SSF52518">
    <property type="entry name" value="Thiamin diphosphate-binding fold (THDP-binding)"/>
    <property type="match status" value="1"/>
</dbReference>
<dbReference type="EMBL" id="DTLI01000214">
    <property type="protein sequence ID" value="HHS52962.1"/>
    <property type="molecule type" value="Genomic_DNA"/>
</dbReference>
<dbReference type="PANTHER" id="PTHR42897:SF2">
    <property type="entry name" value="PYRUVATE SYNTHASE SUBUNIT PORB"/>
    <property type="match status" value="1"/>
</dbReference>
<gene>
    <name evidence="3" type="ORF">ENW73_08945</name>
</gene>
<dbReference type="InterPro" id="IPR029061">
    <property type="entry name" value="THDP-binding"/>
</dbReference>
<feature type="domain" description="Thiamine pyrophosphate enzyme TPP-binding" evidence="2">
    <location>
        <begin position="47"/>
        <end position="214"/>
    </location>
</feature>
<reference evidence="3" key="1">
    <citation type="journal article" date="2020" name="mSystems">
        <title>Genome- and Community-Level Interaction Insights into Carbon Utilization and Element Cycling Functions of Hydrothermarchaeota in Hydrothermal Sediment.</title>
        <authorList>
            <person name="Zhou Z."/>
            <person name="Liu Y."/>
            <person name="Xu W."/>
            <person name="Pan J."/>
            <person name="Luo Z.H."/>
            <person name="Li M."/>
        </authorList>
    </citation>
    <scope>NUCLEOTIDE SEQUENCE [LARGE SCALE GENOMIC DNA]</scope>
    <source>
        <strain evidence="3">SpSt-876</strain>
    </source>
</reference>
<dbReference type="InterPro" id="IPR011766">
    <property type="entry name" value="TPP_enzyme_TPP-bd"/>
</dbReference>
<keyword evidence="3" id="KW-0670">Pyruvate</keyword>